<evidence type="ECO:0000256" key="2">
    <source>
        <dbReference type="SAM" id="Phobius"/>
    </source>
</evidence>
<proteinExistence type="predicted"/>
<protein>
    <submittedName>
        <fullName evidence="3">Uncharacterized protein</fullName>
    </submittedName>
</protein>
<evidence type="ECO:0000256" key="1">
    <source>
        <dbReference type="SAM" id="Coils"/>
    </source>
</evidence>
<keyword evidence="2" id="KW-1133">Transmembrane helix</keyword>
<keyword evidence="2" id="KW-0812">Transmembrane</keyword>
<accession>A0A382KU08</accession>
<feature type="coiled-coil region" evidence="1">
    <location>
        <begin position="74"/>
        <end position="101"/>
    </location>
</feature>
<reference evidence="3" key="1">
    <citation type="submission" date="2018-05" db="EMBL/GenBank/DDBJ databases">
        <authorList>
            <person name="Lanie J.A."/>
            <person name="Ng W.-L."/>
            <person name="Kazmierczak K.M."/>
            <person name="Andrzejewski T.M."/>
            <person name="Davidsen T.M."/>
            <person name="Wayne K.J."/>
            <person name="Tettelin H."/>
            <person name="Glass J.I."/>
            <person name="Rusch D."/>
            <person name="Podicherti R."/>
            <person name="Tsui H.-C.T."/>
            <person name="Winkler M.E."/>
        </authorList>
    </citation>
    <scope>NUCLEOTIDE SEQUENCE</scope>
</reference>
<evidence type="ECO:0000313" key="3">
    <source>
        <dbReference type="EMBL" id="SVC27950.1"/>
    </source>
</evidence>
<keyword evidence="2" id="KW-0472">Membrane</keyword>
<dbReference type="EMBL" id="UINC01082828">
    <property type="protein sequence ID" value="SVC27950.1"/>
    <property type="molecule type" value="Genomic_DNA"/>
</dbReference>
<dbReference type="AlphaFoldDB" id="A0A382KU08"/>
<feature type="transmembrane region" description="Helical" evidence="2">
    <location>
        <begin position="6"/>
        <end position="24"/>
    </location>
</feature>
<gene>
    <name evidence="3" type="ORF">METZ01_LOCUS280804</name>
</gene>
<sequence>MFVIIFLIKAILTGIVGSSFYVWFKKTRMGVWFNKKVDGVMSRVVKRCDVEILKKQEKKLKSMPDSVLENLTDSDIVKTRLEQVEQRLAKIETERNEEKLMWHKFRGNPPRA</sequence>
<keyword evidence="1" id="KW-0175">Coiled coil</keyword>
<name>A0A382KU08_9ZZZZ</name>
<organism evidence="3">
    <name type="scientific">marine metagenome</name>
    <dbReference type="NCBI Taxonomy" id="408172"/>
    <lineage>
        <taxon>unclassified sequences</taxon>
        <taxon>metagenomes</taxon>
        <taxon>ecological metagenomes</taxon>
    </lineage>
</organism>